<organism evidence="1 2">
    <name type="scientific">Zygotorulaspora mrakii</name>
    <name type="common">Zygosaccharomyces mrakii</name>
    <dbReference type="NCBI Taxonomy" id="42260"/>
    <lineage>
        <taxon>Eukaryota</taxon>
        <taxon>Fungi</taxon>
        <taxon>Dikarya</taxon>
        <taxon>Ascomycota</taxon>
        <taxon>Saccharomycotina</taxon>
        <taxon>Saccharomycetes</taxon>
        <taxon>Saccharomycetales</taxon>
        <taxon>Saccharomycetaceae</taxon>
        <taxon>Zygotorulaspora</taxon>
    </lineage>
</organism>
<gene>
    <name evidence="1" type="ORF">HG535_0F02710</name>
</gene>
<dbReference type="KEGG" id="zmk:HG535_0F02710"/>
<dbReference type="AlphaFoldDB" id="A0A7H9B5A3"/>
<name>A0A7H9B5A3_ZYGMR</name>
<proteinExistence type="predicted"/>
<accession>A0A7H9B5A3</accession>
<evidence type="ECO:0000313" key="1">
    <source>
        <dbReference type="EMBL" id="QLG73760.1"/>
    </source>
</evidence>
<dbReference type="GeneID" id="59237519"/>
<dbReference type="OrthoDB" id="4036527at2759"/>
<sequence length="282" mass="32756">MRKRARYSFVSVANENAYKELRQLNRLPSNKRLVQNSIFYAVNKELLQVKEGVRAVYDVIAKDTELEDEQMNNVEIQLKKSLKKVRRIYKKTQEYRSENEKYEASDLIDSAAIGLNSLDETARRLEVTIDRIVDKMTQIDATFPEKNRLLSEEIFNQHHYPLFFEHMRVKCPQVLKKRPLGNEFYSRALTSEGPFFCSPNTNANDPSLRSEDEQIAESIEETISRYRRTKTKEHGTSFASKFDAFIPPTLREASLPVISTTFETVSTKSFDPSLSYETDDVK</sequence>
<keyword evidence="2" id="KW-1185">Reference proteome</keyword>
<dbReference type="Proteomes" id="UP000509704">
    <property type="component" value="Chromosome 6"/>
</dbReference>
<reference evidence="1 2" key="1">
    <citation type="submission" date="2020-07" db="EMBL/GenBank/DDBJ databases">
        <title>The yeast mating-type switching endonuclease HO is a domesticated member of an unorthodox homing genetic element family.</title>
        <authorList>
            <person name="Coughlan A.Y."/>
            <person name="Lombardi L."/>
            <person name="Braun-Galleani S."/>
            <person name="Martos A.R."/>
            <person name="Galeote V."/>
            <person name="Bigey F."/>
            <person name="Dequin S."/>
            <person name="Byrne K.P."/>
            <person name="Wolfe K.H."/>
        </authorList>
    </citation>
    <scope>NUCLEOTIDE SEQUENCE [LARGE SCALE GENOMIC DNA]</scope>
    <source>
        <strain evidence="1 2">NRRL Y-6702</strain>
    </source>
</reference>
<protein>
    <submittedName>
        <fullName evidence="1">Uncharacterized protein</fullName>
    </submittedName>
</protein>
<dbReference type="RefSeq" id="XP_037145486.1">
    <property type="nucleotide sequence ID" value="XM_037289591.1"/>
</dbReference>
<dbReference type="EMBL" id="CP058609">
    <property type="protein sequence ID" value="QLG73760.1"/>
    <property type="molecule type" value="Genomic_DNA"/>
</dbReference>
<evidence type="ECO:0000313" key="2">
    <source>
        <dbReference type="Proteomes" id="UP000509704"/>
    </source>
</evidence>